<feature type="transmembrane region" description="Helical" evidence="1">
    <location>
        <begin position="275"/>
        <end position="296"/>
    </location>
</feature>
<comment type="caution">
    <text evidence="2">The sequence shown here is derived from an EMBL/GenBank/DDBJ whole genome shotgun (WGS) entry which is preliminary data.</text>
</comment>
<dbReference type="AlphaFoldDB" id="A0AAE3QJZ5"/>
<protein>
    <submittedName>
        <fullName evidence="2">PepSY domain-containing protein</fullName>
    </submittedName>
</protein>
<keyword evidence="1" id="KW-1133">Transmembrane helix</keyword>
<dbReference type="EMBL" id="JASJOS010000004">
    <property type="protein sequence ID" value="MDJ1480777.1"/>
    <property type="molecule type" value="Genomic_DNA"/>
</dbReference>
<evidence type="ECO:0000256" key="1">
    <source>
        <dbReference type="SAM" id="Phobius"/>
    </source>
</evidence>
<name>A0AAE3QJZ5_9BACT</name>
<reference evidence="2" key="1">
    <citation type="submission" date="2023-05" db="EMBL/GenBank/DDBJ databases">
        <authorList>
            <person name="Zhang X."/>
        </authorList>
    </citation>
    <scope>NUCLEOTIDE SEQUENCE</scope>
    <source>
        <strain evidence="2">YF14B1</strain>
    </source>
</reference>
<organism evidence="2 3">
    <name type="scientific">Xanthocytophaga flava</name>
    <dbReference type="NCBI Taxonomy" id="3048013"/>
    <lineage>
        <taxon>Bacteria</taxon>
        <taxon>Pseudomonadati</taxon>
        <taxon>Bacteroidota</taxon>
        <taxon>Cytophagia</taxon>
        <taxon>Cytophagales</taxon>
        <taxon>Rhodocytophagaceae</taxon>
        <taxon>Xanthocytophaga</taxon>
    </lineage>
</organism>
<accession>A0AAE3QJZ5</accession>
<feature type="transmembrane region" description="Helical" evidence="1">
    <location>
        <begin position="229"/>
        <end position="254"/>
    </location>
</feature>
<dbReference type="RefSeq" id="WP_313977724.1">
    <property type="nucleotide sequence ID" value="NZ_JASJOS010000004.1"/>
</dbReference>
<proteinExistence type="predicted"/>
<feature type="transmembrane region" description="Helical" evidence="1">
    <location>
        <begin position="495"/>
        <end position="516"/>
    </location>
</feature>
<keyword evidence="1" id="KW-0472">Membrane</keyword>
<evidence type="ECO:0000313" key="3">
    <source>
        <dbReference type="Proteomes" id="UP001241110"/>
    </source>
</evidence>
<feature type="transmembrane region" description="Helical" evidence="1">
    <location>
        <begin position="33"/>
        <end position="51"/>
    </location>
</feature>
<evidence type="ECO:0000313" key="2">
    <source>
        <dbReference type="EMBL" id="MDJ1480777.1"/>
    </source>
</evidence>
<gene>
    <name evidence="2" type="ORF">QNI16_09815</name>
</gene>
<sequence>MKQITSTLKSQPLSLKDRVLRLIRRSMYQWHRVLGIITVIPVIFWTLSGLMHPFMSHWFKPTIVHDFIPQYPLQKDQIKLSVAEVLKQNKITKFKNFRFITLDKQTYYQIKDTTNHLLYFSTQNGRPLPNGDIRYAESLARYLIDDYTSPILAITQITEFDHEYKYINRLLPVWKVSFDKLDGMDVMIETEQSRMATFNTQGRKTFIRIFDLLHNWSFLEMIPNKGLQIMIMLTLLAIISLSTVSGIVVYGFLWKRFKKPAAGNTIGILKKYHRQIGIAVSLVTFAFAGSGAWHLARKLTPDERNKFVYEPVFKTTEMEVASLMPDIQWDRLLNIQIVKIGRTNYFQLFYDKTELESAEVIYQHTYTHKVLKEGSVLYAKYLANKFANLANVNGSLQSACCDLMSDVTNEDISNENLLHAEILTRFDREYGFVNKRLPVVKLNYNTPEKTSYYIEPATSRLAAKIENADRAEGWSFAILHKYLLLEWAGKNVRDFVTLLSATGVLVTSIFGLVLFIKNR</sequence>
<keyword evidence="1" id="KW-0812">Transmembrane</keyword>
<dbReference type="Proteomes" id="UP001241110">
    <property type="component" value="Unassembled WGS sequence"/>
</dbReference>